<dbReference type="Proteomes" id="UP001634394">
    <property type="component" value="Unassembled WGS sequence"/>
</dbReference>
<dbReference type="PANTHER" id="PTHR20872:SF1">
    <property type="entry name" value="F-BOX DOMAIN-CONTAINING PROTEIN"/>
    <property type="match status" value="1"/>
</dbReference>
<dbReference type="AlphaFoldDB" id="A0ABD3X7L4"/>
<feature type="domain" description="F-box" evidence="1">
    <location>
        <begin position="7"/>
        <end position="53"/>
    </location>
</feature>
<dbReference type="SMART" id="SM00256">
    <property type="entry name" value="FBOX"/>
    <property type="match status" value="1"/>
</dbReference>
<proteinExistence type="predicted"/>
<name>A0ABD3X7L4_SINWO</name>
<reference evidence="2 3" key="1">
    <citation type="submission" date="2024-11" db="EMBL/GenBank/DDBJ databases">
        <title>Chromosome-level genome assembly of the freshwater bivalve Anodonta woodiana.</title>
        <authorList>
            <person name="Chen X."/>
        </authorList>
    </citation>
    <scope>NUCLEOTIDE SEQUENCE [LARGE SCALE GENOMIC DNA]</scope>
    <source>
        <strain evidence="2">MN2024</strain>
        <tissue evidence="2">Gills</tissue>
    </source>
</reference>
<organism evidence="2 3">
    <name type="scientific">Sinanodonta woodiana</name>
    <name type="common">Chinese pond mussel</name>
    <name type="synonym">Anodonta woodiana</name>
    <dbReference type="NCBI Taxonomy" id="1069815"/>
    <lineage>
        <taxon>Eukaryota</taxon>
        <taxon>Metazoa</taxon>
        <taxon>Spiralia</taxon>
        <taxon>Lophotrochozoa</taxon>
        <taxon>Mollusca</taxon>
        <taxon>Bivalvia</taxon>
        <taxon>Autobranchia</taxon>
        <taxon>Heteroconchia</taxon>
        <taxon>Palaeoheterodonta</taxon>
        <taxon>Unionida</taxon>
        <taxon>Unionoidea</taxon>
        <taxon>Unionidae</taxon>
        <taxon>Unioninae</taxon>
        <taxon>Sinanodonta</taxon>
    </lineage>
</organism>
<evidence type="ECO:0000313" key="2">
    <source>
        <dbReference type="EMBL" id="KAL3881493.1"/>
    </source>
</evidence>
<comment type="caution">
    <text evidence="2">The sequence shown here is derived from an EMBL/GenBank/DDBJ whole genome shotgun (WGS) entry which is preliminary data.</text>
</comment>
<dbReference type="Gene3D" id="1.20.1280.50">
    <property type="match status" value="1"/>
</dbReference>
<dbReference type="PANTHER" id="PTHR20872">
    <property type="match status" value="1"/>
</dbReference>
<dbReference type="PROSITE" id="PS50181">
    <property type="entry name" value="FBOX"/>
    <property type="match status" value="1"/>
</dbReference>
<dbReference type="Pfam" id="PF12937">
    <property type="entry name" value="F-box-like"/>
    <property type="match status" value="1"/>
</dbReference>
<gene>
    <name evidence="2" type="ORF">ACJMK2_027925</name>
</gene>
<sequence>MNTKFSENFWNTLPELAIAKILSHLSLLDRLNASKVNKTWHAASFRGEVWHQFSFLEDSLNFELLGADYTANICNGKRLNGVLHELTVYIQNCGRHIKEMELNLKHRGSLRLFDQLVSVCHGVICFTLRVDSDILAVDSFKLNLYKFCQGNVQLEVVSVEEVDFKTRNEQLPLSLIHSNRLTQLRMVNSFCSNSLSNLMYLVNLKELALCPNSLNFSLLCHLASKSLRVLHIVANSKTKEFYQEALNDSQWREICRQGPNLRVHCHLGVNHEWTEKDIFLKPNMPVQSLIFCKILLLNYPHLTPLLCNYHNTLETFIDYSMDLGSYSIYSTEEEIQAKERFIIQLVQHSPQLRTLAVKEVISSGASLLIAYTNRHLDELFLLEERIVYANYIDDFELSEEVQSFVRSNCNQKRFSSAMSDLLGREWHPMTRPEYIETILKKYSLFF</sequence>
<keyword evidence="3" id="KW-1185">Reference proteome</keyword>
<accession>A0ABD3X7L4</accession>
<dbReference type="EMBL" id="JBJQND010000003">
    <property type="protein sequence ID" value="KAL3881493.1"/>
    <property type="molecule type" value="Genomic_DNA"/>
</dbReference>
<protein>
    <recommendedName>
        <fullName evidence="1">F-box domain-containing protein</fullName>
    </recommendedName>
</protein>
<evidence type="ECO:0000313" key="3">
    <source>
        <dbReference type="Proteomes" id="UP001634394"/>
    </source>
</evidence>
<evidence type="ECO:0000259" key="1">
    <source>
        <dbReference type="PROSITE" id="PS50181"/>
    </source>
</evidence>
<dbReference type="SUPFAM" id="SSF81383">
    <property type="entry name" value="F-box domain"/>
    <property type="match status" value="1"/>
</dbReference>
<dbReference type="InterPro" id="IPR036047">
    <property type="entry name" value="F-box-like_dom_sf"/>
</dbReference>
<dbReference type="InterPro" id="IPR001810">
    <property type="entry name" value="F-box_dom"/>
</dbReference>